<protein>
    <submittedName>
        <fullName evidence="1">Excisionase</fullName>
    </submittedName>
</protein>
<dbReference type="Gene3D" id="1.10.10.60">
    <property type="entry name" value="Homeodomain-like"/>
    <property type="match status" value="1"/>
</dbReference>
<name>A0A8S5S672_9CAUD</name>
<reference evidence="1" key="1">
    <citation type="journal article" date="2021" name="Proc. Natl. Acad. Sci. U.S.A.">
        <title>A Catalog of Tens of Thousands of Viruses from Human Metagenomes Reveals Hidden Associations with Chronic Diseases.</title>
        <authorList>
            <person name="Tisza M.J."/>
            <person name="Buck C.B."/>
        </authorList>
    </citation>
    <scope>NUCLEOTIDE SEQUENCE</scope>
    <source>
        <strain evidence="1">Ctaix4</strain>
    </source>
</reference>
<accession>A0A8S5S672</accession>
<organism evidence="1">
    <name type="scientific">Caudovirales sp. ctaix4</name>
    <dbReference type="NCBI Taxonomy" id="2827635"/>
    <lineage>
        <taxon>Viruses</taxon>
        <taxon>Duplodnaviria</taxon>
        <taxon>Heunggongvirae</taxon>
        <taxon>Uroviricota</taxon>
        <taxon>Caudoviricetes</taxon>
    </lineage>
</organism>
<evidence type="ECO:0000313" key="1">
    <source>
        <dbReference type="EMBL" id="DAF46194.1"/>
    </source>
</evidence>
<sequence>MSGRRWTQEEIEYLEEKIGTYTAKSIAKKLGRSFNSVNLKLARMGISGFEGSTDLLTMNTVHKILGVEARTVKSKWASKGLRIIRKGNYVCIKQEDLIKYLKDHPEDWNAYKINDDSILMGYDWYKEKKQADEPKNYNWTSAEVQRMKHLRQKGYYIREIAEEMGRSESSIKYKLYSRR</sequence>
<dbReference type="EMBL" id="BK032533">
    <property type="protein sequence ID" value="DAF46194.1"/>
    <property type="molecule type" value="Genomic_DNA"/>
</dbReference>
<proteinExistence type="predicted"/>